<accession>A0A951UWU2</accession>
<gene>
    <name evidence="2" type="ORF">KME60_22930</name>
</gene>
<organism evidence="2 3">
    <name type="scientific">Cyanomargarita calcarea GSE-NOS-MK-12-04C</name>
    <dbReference type="NCBI Taxonomy" id="2839659"/>
    <lineage>
        <taxon>Bacteria</taxon>
        <taxon>Bacillati</taxon>
        <taxon>Cyanobacteriota</taxon>
        <taxon>Cyanophyceae</taxon>
        <taxon>Nostocales</taxon>
        <taxon>Cyanomargaritaceae</taxon>
        <taxon>Cyanomargarita</taxon>
    </lineage>
</organism>
<evidence type="ECO:0000313" key="2">
    <source>
        <dbReference type="EMBL" id="MBW4670185.1"/>
    </source>
</evidence>
<evidence type="ECO:0000313" key="3">
    <source>
        <dbReference type="Proteomes" id="UP000729701"/>
    </source>
</evidence>
<dbReference type="Pfam" id="PF24024">
    <property type="entry name" value="DUF7336"/>
    <property type="match status" value="1"/>
</dbReference>
<dbReference type="Proteomes" id="UP000729701">
    <property type="component" value="Unassembled WGS sequence"/>
</dbReference>
<dbReference type="AlphaFoldDB" id="A0A951UWU2"/>
<name>A0A951UWU2_9CYAN</name>
<dbReference type="InterPro" id="IPR055760">
    <property type="entry name" value="DUF7336"/>
</dbReference>
<reference evidence="2" key="1">
    <citation type="submission" date="2021-05" db="EMBL/GenBank/DDBJ databases">
        <authorList>
            <person name="Pietrasiak N."/>
            <person name="Ward R."/>
            <person name="Stajich J.E."/>
            <person name="Kurbessoian T."/>
        </authorList>
    </citation>
    <scope>NUCLEOTIDE SEQUENCE</scope>
    <source>
        <strain evidence="2">GSE-NOS-MK-12-04C</strain>
    </source>
</reference>
<reference evidence="2" key="2">
    <citation type="journal article" date="2022" name="Microbiol. Resour. Announc.">
        <title>Metagenome Sequencing to Explore Phylogenomics of Terrestrial Cyanobacteria.</title>
        <authorList>
            <person name="Ward R.D."/>
            <person name="Stajich J.E."/>
            <person name="Johansen J.R."/>
            <person name="Huntemann M."/>
            <person name="Clum A."/>
            <person name="Foster B."/>
            <person name="Foster B."/>
            <person name="Roux S."/>
            <person name="Palaniappan K."/>
            <person name="Varghese N."/>
            <person name="Mukherjee S."/>
            <person name="Reddy T.B.K."/>
            <person name="Daum C."/>
            <person name="Copeland A."/>
            <person name="Chen I.A."/>
            <person name="Ivanova N.N."/>
            <person name="Kyrpides N.C."/>
            <person name="Shapiro N."/>
            <person name="Eloe-Fadrosh E.A."/>
            <person name="Pietrasiak N."/>
        </authorList>
    </citation>
    <scope>NUCLEOTIDE SEQUENCE</scope>
    <source>
        <strain evidence="2">GSE-NOS-MK-12-04C</strain>
    </source>
</reference>
<comment type="caution">
    <text evidence="2">The sequence shown here is derived from an EMBL/GenBank/DDBJ whole genome shotgun (WGS) entry which is preliminary data.</text>
</comment>
<feature type="domain" description="DUF7336" evidence="1">
    <location>
        <begin position="4"/>
        <end position="68"/>
    </location>
</feature>
<evidence type="ECO:0000259" key="1">
    <source>
        <dbReference type="Pfam" id="PF24024"/>
    </source>
</evidence>
<sequence length="73" mass="8558">MEVVYVVQHVHIINDDEEDVKMIGVYATKQLAQEAVERLCKQPGFCETTDGFYIDPYDINKDHWTEGFVTDYR</sequence>
<dbReference type="EMBL" id="JAHHGZ010000028">
    <property type="protein sequence ID" value="MBW4670185.1"/>
    <property type="molecule type" value="Genomic_DNA"/>
</dbReference>
<proteinExistence type="predicted"/>
<protein>
    <recommendedName>
        <fullName evidence="1">DUF7336 domain-containing protein</fullName>
    </recommendedName>
</protein>